<dbReference type="PANTHER" id="PTHR43130">
    <property type="entry name" value="ARAC-FAMILY TRANSCRIPTIONAL REGULATOR"/>
    <property type="match status" value="1"/>
</dbReference>
<dbReference type="EMBL" id="QBKS01000001">
    <property type="protein sequence ID" value="PTX55569.1"/>
    <property type="molecule type" value="Genomic_DNA"/>
</dbReference>
<accession>A0A2T6BHN6</accession>
<dbReference type="PROSITE" id="PS01124">
    <property type="entry name" value="HTH_ARAC_FAMILY_2"/>
    <property type="match status" value="1"/>
</dbReference>
<dbReference type="InterPro" id="IPR009057">
    <property type="entry name" value="Homeodomain-like_sf"/>
</dbReference>
<dbReference type="GO" id="GO:0043565">
    <property type="term" value="F:sequence-specific DNA binding"/>
    <property type="evidence" value="ECO:0007669"/>
    <property type="project" value="InterPro"/>
</dbReference>
<evidence type="ECO:0000256" key="2">
    <source>
        <dbReference type="ARBA" id="ARBA00023163"/>
    </source>
</evidence>
<dbReference type="Pfam" id="PF12833">
    <property type="entry name" value="HTH_18"/>
    <property type="match status" value="1"/>
</dbReference>
<name>A0A2T6BHN6_9RHOB</name>
<reference evidence="4 5" key="1">
    <citation type="submission" date="2018-04" db="EMBL/GenBank/DDBJ databases">
        <title>Genomic Encyclopedia of Archaeal and Bacterial Type Strains, Phase II (KMG-II): from individual species to whole genera.</title>
        <authorList>
            <person name="Goeker M."/>
        </authorList>
    </citation>
    <scope>NUCLEOTIDE SEQUENCE [LARGE SCALE GENOMIC DNA]</scope>
    <source>
        <strain evidence="4 5">DSM 100977</strain>
    </source>
</reference>
<dbReference type="SUPFAM" id="SSF46689">
    <property type="entry name" value="Homeodomain-like"/>
    <property type="match status" value="2"/>
</dbReference>
<dbReference type="OrthoDB" id="186587at2"/>
<gene>
    <name evidence="4" type="ORF">C8N43_0208</name>
</gene>
<dbReference type="InterPro" id="IPR052158">
    <property type="entry name" value="INH-QAR"/>
</dbReference>
<organism evidence="4 5">
    <name type="scientific">Litoreibacter ponti</name>
    <dbReference type="NCBI Taxonomy" id="1510457"/>
    <lineage>
        <taxon>Bacteria</taxon>
        <taxon>Pseudomonadati</taxon>
        <taxon>Pseudomonadota</taxon>
        <taxon>Alphaproteobacteria</taxon>
        <taxon>Rhodobacterales</taxon>
        <taxon>Roseobacteraceae</taxon>
        <taxon>Litoreibacter</taxon>
    </lineage>
</organism>
<evidence type="ECO:0000313" key="4">
    <source>
        <dbReference type="EMBL" id="PTX55569.1"/>
    </source>
</evidence>
<comment type="caution">
    <text evidence="4">The sequence shown here is derived from an EMBL/GenBank/DDBJ whole genome shotgun (WGS) entry which is preliminary data.</text>
</comment>
<dbReference type="Proteomes" id="UP000243978">
    <property type="component" value="Unassembled WGS sequence"/>
</dbReference>
<dbReference type="GO" id="GO:0003700">
    <property type="term" value="F:DNA-binding transcription factor activity"/>
    <property type="evidence" value="ECO:0007669"/>
    <property type="project" value="InterPro"/>
</dbReference>
<dbReference type="SMART" id="SM00342">
    <property type="entry name" value="HTH_ARAC"/>
    <property type="match status" value="1"/>
</dbReference>
<proteinExistence type="predicted"/>
<dbReference type="RefSeq" id="WP_158269883.1">
    <property type="nucleotide sequence ID" value="NZ_QBKS01000001.1"/>
</dbReference>
<sequence length="325" mass="35067">MRKIDVLLFDGVNLLDVSGPVQAFASAHGHYRHRFVTRDGKAVRAGCRMQITPDAALAPSDADLLIPGGAVDPLLSDEALMAQVRARAAGQGRLISICSGALILAQAGLLDGRTATTHWSREAQLARYPQVNWDLDGIYAEDGKIYTSAGVTTGIDLALAIIRSDLGREVALAVARELVVQLRRTGGQSQYAIHLAGQISDDDSLAGVIEAVVAHPDRDWTLETLAGEAGLNPRTLARRFRRDMDLSPAQFVERTRLDHARGLLSANLPLKSVAVQAGFGDLQRMRRAFQKRFGVGAADYARLFRDDAASSIPAQSGPYGQHVER</sequence>
<evidence type="ECO:0000259" key="3">
    <source>
        <dbReference type="PROSITE" id="PS01124"/>
    </source>
</evidence>
<dbReference type="Gene3D" id="3.40.50.880">
    <property type="match status" value="1"/>
</dbReference>
<dbReference type="Pfam" id="PF01965">
    <property type="entry name" value="DJ-1_PfpI"/>
    <property type="match status" value="1"/>
</dbReference>
<keyword evidence="2" id="KW-0804">Transcription</keyword>
<dbReference type="InterPro" id="IPR018060">
    <property type="entry name" value="HTH_AraC"/>
</dbReference>
<dbReference type="CDD" id="cd03137">
    <property type="entry name" value="GATase1_AraC_1"/>
    <property type="match status" value="1"/>
</dbReference>
<dbReference type="InterPro" id="IPR002818">
    <property type="entry name" value="DJ-1/PfpI"/>
</dbReference>
<keyword evidence="1" id="KW-0805">Transcription regulation</keyword>
<keyword evidence="5" id="KW-1185">Reference proteome</keyword>
<dbReference type="InterPro" id="IPR029062">
    <property type="entry name" value="Class_I_gatase-like"/>
</dbReference>
<evidence type="ECO:0000256" key="1">
    <source>
        <dbReference type="ARBA" id="ARBA00023015"/>
    </source>
</evidence>
<dbReference type="SUPFAM" id="SSF52317">
    <property type="entry name" value="Class I glutamine amidotransferase-like"/>
    <property type="match status" value="1"/>
</dbReference>
<dbReference type="Gene3D" id="1.10.10.60">
    <property type="entry name" value="Homeodomain-like"/>
    <property type="match status" value="1"/>
</dbReference>
<dbReference type="PANTHER" id="PTHR43130:SF3">
    <property type="entry name" value="HTH-TYPE TRANSCRIPTIONAL REGULATOR RV1931C"/>
    <property type="match status" value="1"/>
</dbReference>
<evidence type="ECO:0000313" key="5">
    <source>
        <dbReference type="Proteomes" id="UP000243978"/>
    </source>
</evidence>
<feature type="domain" description="HTH araC/xylS-type" evidence="3">
    <location>
        <begin position="203"/>
        <end position="303"/>
    </location>
</feature>
<protein>
    <submittedName>
        <fullName evidence="4">Transcriptional regulator GlxA family with amidase domain</fullName>
    </submittedName>
</protein>
<dbReference type="AlphaFoldDB" id="A0A2T6BHN6"/>